<gene>
    <name evidence="1" type="ORF">C1H46_004759</name>
</gene>
<organism evidence="1 2">
    <name type="scientific">Malus baccata</name>
    <name type="common">Siberian crab apple</name>
    <name type="synonym">Pyrus baccata</name>
    <dbReference type="NCBI Taxonomy" id="106549"/>
    <lineage>
        <taxon>Eukaryota</taxon>
        <taxon>Viridiplantae</taxon>
        <taxon>Streptophyta</taxon>
        <taxon>Embryophyta</taxon>
        <taxon>Tracheophyta</taxon>
        <taxon>Spermatophyta</taxon>
        <taxon>Magnoliopsida</taxon>
        <taxon>eudicotyledons</taxon>
        <taxon>Gunneridae</taxon>
        <taxon>Pentapetalae</taxon>
        <taxon>rosids</taxon>
        <taxon>fabids</taxon>
        <taxon>Rosales</taxon>
        <taxon>Rosaceae</taxon>
        <taxon>Amygdaloideae</taxon>
        <taxon>Maleae</taxon>
        <taxon>Malus</taxon>
    </lineage>
</organism>
<evidence type="ECO:0000313" key="2">
    <source>
        <dbReference type="Proteomes" id="UP000315295"/>
    </source>
</evidence>
<reference evidence="1 2" key="1">
    <citation type="journal article" date="2019" name="G3 (Bethesda)">
        <title>Sequencing of a Wild Apple (Malus baccata) Genome Unravels the Differences Between Cultivated and Wild Apple Species Regarding Disease Resistance and Cold Tolerance.</title>
        <authorList>
            <person name="Chen X."/>
        </authorList>
    </citation>
    <scope>NUCLEOTIDE SEQUENCE [LARGE SCALE GENOMIC DNA]</scope>
    <source>
        <strain evidence="2">cv. Shandingzi</strain>
        <tissue evidence="1">Leaves</tissue>
    </source>
</reference>
<sequence>MIEAVLARPQVASTLLVIVPIEGLMHQEFALVRATSLASGASSSTGVASTTYYSNKAYMGATIFALRNSRFREWTFLKP</sequence>
<comment type="caution">
    <text evidence="1">The sequence shown here is derived from an EMBL/GenBank/DDBJ whole genome shotgun (WGS) entry which is preliminary data.</text>
</comment>
<name>A0A540NF84_MALBA</name>
<proteinExistence type="predicted"/>
<protein>
    <submittedName>
        <fullName evidence="1">Uncharacterized protein</fullName>
    </submittedName>
</protein>
<dbReference type="AlphaFoldDB" id="A0A540NF84"/>
<evidence type="ECO:0000313" key="1">
    <source>
        <dbReference type="EMBL" id="TQE09666.1"/>
    </source>
</evidence>
<accession>A0A540NF84</accession>
<dbReference type="EMBL" id="VIEB01000054">
    <property type="protein sequence ID" value="TQE09666.1"/>
    <property type="molecule type" value="Genomic_DNA"/>
</dbReference>
<dbReference type="Proteomes" id="UP000315295">
    <property type="component" value="Unassembled WGS sequence"/>
</dbReference>
<keyword evidence="2" id="KW-1185">Reference proteome</keyword>